<dbReference type="InterPro" id="IPR035938">
    <property type="entry name" value="Hemerythrin-like_sf"/>
</dbReference>
<dbReference type="SMART" id="SM00304">
    <property type="entry name" value="HAMP"/>
    <property type="match status" value="1"/>
</dbReference>
<dbReference type="NCBIfam" id="TIGR02481">
    <property type="entry name" value="hemeryth_dom"/>
    <property type="match status" value="1"/>
</dbReference>
<gene>
    <name evidence="15" type="ORF">BRSU_1108</name>
</gene>
<feature type="transmembrane region" description="Helical" evidence="12">
    <location>
        <begin position="289"/>
        <end position="310"/>
    </location>
</feature>
<dbReference type="Pfam" id="PF00672">
    <property type="entry name" value="HAMP"/>
    <property type="match status" value="1"/>
</dbReference>
<dbReference type="CDD" id="cd11386">
    <property type="entry name" value="MCP_signal"/>
    <property type="match status" value="1"/>
</dbReference>
<evidence type="ECO:0000256" key="4">
    <source>
        <dbReference type="ARBA" id="ARBA00022500"/>
    </source>
</evidence>
<dbReference type="EMBL" id="CVLB01000001">
    <property type="protein sequence ID" value="CRF32915.1"/>
    <property type="molecule type" value="Genomic_DNA"/>
</dbReference>
<protein>
    <submittedName>
        <fullName evidence="15">Methyl-accepting chemotaxis protein</fullName>
    </submittedName>
</protein>
<dbReference type="InterPro" id="IPR029151">
    <property type="entry name" value="Sensor-like_sf"/>
</dbReference>
<dbReference type="InterPro" id="IPR012827">
    <property type="entry name" value="Hemerythrin_metal-bd"/>
</dbReference>
<reference evidence="16" key="1">
    <citation type="submission" date="2015-04" db="EMBL/GenBank/DDBJ databases">
        <authorList>
            <person name="Mushtaq Mamoona"/>
        </authorList>
    </citation>
    <scope>NUCLEOTIDE SEQUENCE [LARGE SCALE GENOMIC DNA]</scope>
    <source>
        <strain evidence="16">AN4859/03</strain>
    </source>
</reference>
<dbReference type="Gene3D" id="3.30.450.20">
    <property type="entry name" value="PAS domain"/>
    <property type="match status" value="1"/>
</dbReference>
<dbReference type="Pfam" id="PF00015">
    <property type="entry name" value="MCPsignal"/>
    <property type="match status" value="1"/>
</dbReference>
<dbReference type="CDD" id="cd12107">
    <property type="entry name" value="Hemerythrin"/>
    <property type="match status" value="1"/>
</dbReference>
<keyword evidence="9 12" id="KW-0472">Membrane</keyword>
<evidence type="ECO:0000256" key="8">
    <source>
        <dbReference type="ARBA" id="ARBA00023004"/>
    </source>
</evidence>
<keyword evidence="5 12" id="KW-0812">Transmembrane</keyword>
<dbReference type="InterPro" id="IPR033479">
    <property type="entry name" value="dCache_1"/>
</dbReference>
<dbReference type="RefSeq" id="WP_048594273.1">
    <property type="nucleotide sequence ID" value="NZ_CVLB01000001.1"/>
</dbReference>
<dbReference type="InterPro" id="IPR003660">
    <property type="entry name" value="HAMP_dom"/>
</dbReference>
<dbReference type="AlphaFoldDB" id="A0A0G4K679"/>
<dbReference type="PANTHER" id="PTHR43531:SF11">
    <property type="entry name" value="METHYL-ACCEPTING CHEMOTAXIS PROTEIN 3"/>
    <property type="match status" value="1"/>
</dbReference>
<organism evidence="15 16">
    <name type="scientific">Brachyspira suanatina</name>
    <dbReference type="NCBI Taxonomy" id="381802"/>
    <lineage>
        <taxon>Bacteria</taxon>
        <taxon>Pseudomonadati</taxon>
        <taxon>Spirochaetota</taxon>
        <taxon>Spirochaetia</taxon>
        <taxon>Brachyspirales</taxon>
        <taxon>Brachyspiraceae</taxon>
        <taxon>Brachyspira</taxon>
    </lineage>
</organism>
<feature type="domain" description="HAMP" evidence="14">
    <location>
        <begin position="312"/>
        <end position="367"/>
    </location>
</feature>
<dbReference type="PROSITE" id="PS50885">
    <property type="entry name" value="HAMP"/>
    <property type="match status" value="1"/>
</dbReference>
<dbReference type="SUPFAM" id="SSF103190">
    <property type="entry name" value="Sensory domain-like"/>
    <property type="match status" value="1"/>
</dbReference>
<dbReference type="Gene3D" id="1.20.120.50">
    <property type="entry name" value="Hemerythrin-like"/>
    <property type="match status" value="1"/>
</dbReference>
<dbReference type="InterPro" id="IPR051310">
    <property type="entry name" value="MCP_chemotaxis"/>
</dbReference>
<evidence type="ECO:0000256" key="6">
    <source>
        <dbReference type="ARBA" id="ARBA00022723"/>
    </source>
</evidence>
<dbReference type="Gene3D" id="1.10.287.950">
    <property type="entry name" value="Methyl-accepting chemotaxis protein"/>
    <property type="match status" value="1"/>
</dbReference>
<keyword evidence="3" id="KW-1003">Cell membrane</keyword>
<dbReference type="CDD" id="cd18773">
    <property type="entry name" value="PDC1_HK_sensor"/>
    <property type="match status" value="1"/>
</dbReference>
<dbReference type="Pfam" id="PF01814">
    <property type="entry name" value="Hemerythrin"/>
    <property type="match status" value="1"/>
</dbReference>
<keyword evidence="6" id="KW-0479">Metal-binding</keyword>
<dbReference type="PROSITE" id="PS50111">
    <property type="entry name" value="CHEMOTAXIS_TRANSDUC_2"/>
    <property type="match status" value="1"/>
</dbReference>
<sequence>MKIYSLRFKIPVLFVTAIVLSILLSVGVALFFSTKAIDDAVESGFESTSVSYKNLINLWLEDNHSSMANFVTSQALINFLLNTQDETLRVSAEEALKYFKTSKRSFINFILLDLNGNAIIDSENGILNNVTMDRNDDGWKKFVAGGYNSGGEASVSKSVATGNPTYRVWAGIKDNTGKVIGVLSGNVDWGDLINGYILNVKIGETGRISIIDDNKKILAHNDSTKILTTAGNNIPYDEVFKNKNGIMHYKDSADNQKYLMSYYNVDNTDWYIIITMLEKELYSSLGRTIIFSILFGIAIIVTVTIIIVGFTRRLTSPLKEALRLANLISKGDLTFEVNNKYFGRRDEIGELIKSFDNMKTSIRDIIDVANSNVALTKRTAYSLSYSNKDLATRTLNQASDLEKTAEATEEISSTIKKTAENAAIINDMMIDARNAVEEAGSIISETAQNTSQAFEYSQKISGLVKFIEDIAFQTNILALNASVEAARAGEQGRGFAVVASEVRNLAQTTQSSVNNITSFITESNEKVKKATDSANMSRTLFEDIESKIEETTRVIADMANTTKEQLIGIDSINNAMSNMDAQTQGNSSLVSSMHESSKELEEQMEELSNAMAFFKVGAKKLEWLDQYYTHNKTIDGQHVQIIEYANKVHSALYNGVKEDVDEAFKGAINYTKYHFAEEQKIQVANKDKYHKIKEHFEEHRKFEKAIDDQYKAFKSSSDWRQIATDFSELLAKLLIEHIGVWDKEFVRISGIQDS</sequence>
<dbReference type="PANTHER" id="PTHR43531">
    <property type="entry name" value="PROTEIN ICFG"/>
    <property type="match status" value="1"/>
</dbReference>
<evidence type="ECO:0000259" key="14">
    <source>
        <dbReference type="PROSITE" id="PS50885"/>
    </source>
</evidence>
<proteinExistence type="inferred from homology"/>
<evidence type="ECO:0000256" key="1">
    <source>
        <dbReference type="ARBA" id="ARBA00004651"/>
    </source>
</evidence>
<dbReference type="SUPFAM" id="SSF58104">
    <property type="entry name" value="Methyl-accepting chemotaxis protein (MCP) signaling domain"/>
    <property type="match status" value="1"/>
</dbReference>
<evidence type="ECO:0000259" key="13">
    <source>
        <dbReference type="PROSITE" id="PS50111"/>
    </source>
</evidence>
<dbReference type="InterPro" id="IPR004089">
    <property type="entry name" value="MCPsignal_dom"/>
</dbReference>
<dbReference type="SUPFAM" id="SSF47188">
    <property type="entry name" value="Hemerythrin-like"/>
    <property type="match status" value="1"/>
</dbReference>
<evidence type="ECO:0000256" key="7">
    <source>
        <dbReference type="ARBA" id="ARBA00022989"/>
    </source>
</evidence>
<keyword evidence="7 12" id="KW-1133">Transmembrane helix</keyword>
<comment type="subcellular location">
    <subcellularLocation>
        <location evidence="1">Cell membrane</location>
        <topology evidence="1">Multi-pass membrane protein</topology>
    </subcellularLocation>
</comment>
<evidence type="ECO:0000313" key="16">
    <source>
        <dbReference type="Proteomes" id="UP000043763"/>
    </source>
</evidence>
<evidence type="ECO:0000256" key="3">
    <source>
        <dbReference type="ARBA" id="ARBA00022475"/>
    </source>
</evidence>
<evidence type="ECO:0000256" key="10">
    <source>
        <dbReference type="ARBA" id="ARBA00029447"/>
    </source>
</evidence>
<evidence type="ECO:0000256" key="2">
    <source>
        <dbReference type="ARBA" id="ARBA00010587"/>
    </source>
</evidence>
<dbReference type="GO" id="GO:0007165">
    <property type="term" value="P:signal transduction"/>
    <property type="evidence" value="ECO:0007669"/>
    <property type="project" value="UniProtKB-KW"/>
</dbReference>
<keyword evidence="16" id="KW-1185">Reference proteome</keyword>
<dbReference type="GO" id="GO:0005886">
    <property type="term" value="C:plasma membrane"/>
    <property type="evidence" value="ECO:0007669"/>
    <property type="project" value="UniProtKB-SubCell"/>
</dbReference>
<keyword evidence="11" id="KW-0807">Transducer</keyword>
<dbReference type="CDD" id="cd06225">
    <property type="entry name" value="HAMP"/>
    <property type="match status" value="1"/>
</dbReference>
<keyword evidence="8" id="KW-0408">Iron</keyword>
<dbReference type="GO" id="GO:0046872">
    <property type="term" value="F:metal ion binding"/>
    <property type="evidence" value="ECO:0007669"/>
    <property type="project" value="UniProtKB-KW"/>
</dbReference>
<evidence type="ECO:0000256" key="11">
    <source>
        <dbReference type="PROSITE-ProRule" id="PRU00284"/>
    </source>
</evidence>
<dbReference type="SMART" id="SM00283">
    <property type="entry name" value="MA"/>
    <property type="match status" value="1"/>
</dbReference>
<name>A0A0G4K679_9SPIR</name>
<evidence type="ECO:0000313" key="15">
    <source>
        <dbReference type="EMBL" id="CRF32915.1"/>
    </source>
</evidence>
<dbReference type="CDD" id="cd12912">
    <property type="entry name" value="PDC2_MCP_like"/>
    <property type="match status" value="1"/>
</dbReference>
<keyword evidence="4" id="KW-0145">Chemotaxis</keyword>
<accession>A0A0G4K679</accession>
<feature type="transmembrane region" description="Helical" evidence="12">
    <location>
        <begin position="12"/>
        <end position="32"/>
    </location>
</feature>
<dbReference type="OrthoDB" id="304550at2"/>
<evidence type="ECO:0000256" key="5">
    <source>
        <dbReference type="ARBA" id="ARBA00022692"/>
    </source>
</evidence>
<dbReference type="Pfam" id="PF02743">
    <property type="entry name" value="dCache_1"/>
    <property type="match status" value="1"/>
</dbReference>
<evidence type="ECO:0000256" key="12">
    <source>
        <dbReference type="SAM" id="Phobius"/>
    </source>
</evidence>
<dbReference type="Proteomes" id="UP000043763">
    <property type="component" value="Unassembled WGS sequence"/>
</dbReference>
<feature type="domain" description="Methyl-accepting transducer" evidence="13">
    <location>
        <begin position="372"/>
        <end position="601"/>
    </location>
</feature>
<dbReference type="GO" id="GO:0006935">
    <property type="term" value="P:chemotaxis"/>
    <property type="evidence" value="ECO:0007669"/>
    <property type="project" value="UniProtKB-KW"/>
</dbReference>
<dbReference type="InterPro" id="IPR012312">
    <property type="entry name" value="Hemerythrin-like"/>
</dbReference>
<evidence type="ECO:0000256" key="9">
    <source>
        <dbReference type="ARBA" id="ARBA00023136"/>
    </source>
</evidence>
<comment type="similarity">
    <text evidence="2">Belongs to the hemerythrin family.</text>
</comment>
<comment type="similarity">
    <text evidence="10">Belongs to the methyl-accepting chemotaxis (MCP) protein family.</text>
</comment>